<keyword evidence="1" id="KW-0732">Signal</keyword>
<dbReference type="InterPro" id="IPR036179">
    <property type="entry name" value="Ig-like_dom_sf"/>
</dbReference>
<dbReference type="InterPro" id="IPR003598">
    <property type="entry name" value="Ig_sub2"/>
</dbReference>
<dbReference type="PROSITE" id="PS50835">
    <property type="entry name" value="IG_LIKE"/>
    <property type="match status" value="1"/>
</dbReference>
<proteinExistence type="inferred from homology"/>
<dbReference type="CDD" id="cd05774">
    <property type="entry name" value="IgV_CEACAM_D1"/>
    <property type="match status" value="1"/>
</dbReference>
<accession>A0A8J6G371</accession>
<dbReference type="PANTHER" id="PTHR44427:SF1">
    <property type="entry name" value="CARCINOEMBRYONIC ANTIGEN-RELATED CELL ADHESION MOLECULE 1"/>
    <property type="match status" value="1"/>
</dbReference>
<protein>
    <submittedName>
        <fullName evidence="6">Carcinoembryonic antigen-related cell adhesion molecule 5</fullName>
    </submittedName>
</protein>
<sequence>MMMSSVLSFKGYNPWHRLLFTASLFTCGHPPPSSQPTIELVPPRVAEGASVLLLVHNLPENIKYLFWYKGVFAVKRFEIARQIRELDSSVQGPTHSGRELLFSNGSLLLHNTIWNDTGFYTLRLLTTDLKAEIAHVKLQVDKPVTQPIIRVINTTVTVQTSVVFTCFSADPGISIHWIFNNQSLQLTERMKLSPTKCQLSIDPVSEEDAGKYQCEVSNQVSSKTSFPVTLDVMDK</sequence>
<dbReference type="InterPro" id="IPR050831">
    <property type="entry name" value="CEA_cell_adhesion"/>
</dbReference>
<dbReference type="GO" id="GO:1990782">
    <property type="term" value="F:protein tyrosine kinase binding"/>
    <property type="evidence" value="ECO:0007669"/>
    <property type="project" value="TreeGrafter"/>
</dbReference>
<keyword evidence="2" id="KW-0325">Glycoprotein</keyword>
<dbReference type="GO" id="GO:0009986">
    <property type="term" value="C:cell surface"/>
    <property type="evidence" value="ECO:0007669"/>
    <property type="project" value="TreeGrafter"/>
</dbReference>
<dbReference type="Pfam" id="PF07686">
    <property type="entry name" value="V-set"/>
    <property type="match status" value="1"/>
</dbReference>
<evidence type="ECO:0000256" key="1">
    <source>
        <dbReference type="ARBA" id="ARBA00022729"/>
    </source>
</evidence>
<organism evidence="6 7">
    <name type="scientific">Microtus ochrogaster</name>
    <name type="common">Prairie vole</name>
    <dbReference type="NCBI Taxonomy" id="79684"/>
    <lineage>
        <taxon>Eukaryota</taxon>
        <taxon>Metazoa</taxon>
        <taxon>Chordata</taxon>
        <taxon>Craniata</taxon>
        <taxon>Vertebrata</taxon>
        <taxon>Euteleostomi</taxon>
        <taxon>Mammalia</taxon>
        <taxon>Eutheria</taxon>
        <taxon>Euarchontoglires</taxon>
        <taxon>Glires</taxon>
        <taxon>Rodentia</taxon>
        <taxon>Myomorpha</taxon>
        <taxon>Muroidea</taxon>
        <taxon>Cricetidae</taxon>
        <taxon>Arvicolinae</taxon>
        <taxon>Microtus</taxon>
    </lineage>
</organism>
<evidence type="ECO:0000256" key="4">
    <source>
        <dbReference type="ARBA" id="ARBA00038222"/>
    </source>
</evidence>
<feature type="domain" description="Ig-like" evidence="5">
    <location>
        <begin position="147"/>
        <end position="231"/>
    </location>
</feature>
<dbReference type="InterPro" id="IPR007110">
    <property type="entry name" value="Ig-like_dom"/>
</dbReference>
<dbReference type="FunFam" id="2.60.40.10:FF:000244">
    <property type="entry name" value="carcinoembryonic antigen-related cell adhesion molecule 16"/>
    <property type="match status" value="1"/>
</dbReference>
<dbReference type="SMART" id="SM00408">
    <property type="entry name" value="IGc2"/>
    <property type="match status" value="1"/>
</dbReference>
<dbReference type="GO" id="GO:0007165">
    <property type="term" value="P:signal transduction"/>
    <property type="evidence" value="ECO:0007669"/>
    <property type="project" value="TreeGrafter"/>
</dbReference>
<evidence type="ECO:0000313" key="6">
    <source>
        <dbReference type="EMBL" id="KAH0502503.1"/>
    </source>
</evidence>
<reference evidence="6" key="1">
    <citation type="submission" date="2020-03" db="EMBL/GenBank/DDBJ databases">
        <title>Studies in the Genomics of Life Span.</title>
        <authorList>
            <person name="Glass D."/>
        </authorList>
    </citation>
    <scope>NUCLEOTIDE SEQUENCE</scope>
    <source>
        <strain evidence="6">LTLLF</strain>
        <tissue evidence="6">Muscle</tissue>
    </source>
</reference>
<dbReference type="AlphaFoldDB" id="A0A8J6G371"/>
<dbReference type="PANTHER" id="PTHR44427">
    <property type="entry name" value="CARCINOEMBRYONIC ANTIGEN-RELATED CELL ADHESION MOLECULE 19"/>
    <property type="match status" value="1"/>
</dbReference>
<keyword evidence="3" id="KW-0393">Immunoglobulin domain</keyword>
<dbReference type="GO" id="GO:0002682">
    <property type="term" value="P:regulation of immune system process"/>
    <property type="evidence" value="ECO:0007669"/>
    <property type="project" value="TreeGrafter"/>
</dbReference>
<comment type="caution">
    <text evidence="6">The sequence shown here is derived from an EMBL/GenBank/DDBJ whole genome shotgun (WGS) entry which is preliminary data.</text>
</comment>
<dbReference type="SUPFAM" id="SSF48726">
    <property type="entry name" value="Immunoglobulin"/>
    <property type="match status" value="2"/>
</dbReference>
<evidence type="ECO:0000256" key="2">
    <source>
        <dbReference type="ARBA" id="ARBA00023180"/>
    </source>
</evidence>
<evidence type="ECO:0000259" key="5">
    <source>
        <dbReference type="PROSITE" id="PS50835"/>
    </source>
</evidence>
<dbReference type="InterPro" id="IPR013783">
    <property type="entry name" value="Ig-like_fold"/>
</dbReference>
<evidence type="ECO:0000256" key="3">
    <source>
        <dbReference type="ARBA" id="ARBA00023319"/>
    </source>
</evidence>
<dbReference type="InterPro" id="IPR003599">
    <property type="entry name" value="Ig_sub"/>
</dbReference>
<dbReference type="Gene3D" id="2.60.40.10">
    <property type="entry name" value="Immunoglobulins"/>
    <property type="match status" value="2"/>
</dbReference>
<dbReference type="GO" id="GO:0005886">
    <property type="term" value="C:plasma membrane"/>
    <property type="evidence" value="ECO:0007669"/>
    <property type="project" value="TreeGrafter"/>
</dbReference>
<dbReference type="Proteomes" id="UP000710432">
    <property type="component" value="Unassembled WGS sequence"/>
</dbReference>
<comment type="similarity">
    <text evidence="4">Belongs to the immunoglobulin superfamily. CEA family.</text>
</comment>
<dbReference type="InterPro" id="IPR013106">
    <property type="entry name" value="Ig_V-set"/>
</dbReference>
<name>A0A8J6G371_MICOH</name>
<evidence type="ECO:0000313" key="7">
    <source>
        <dbReference type="Proteomes" id="UP000710432"/>
    </source>
</evidence>
<dbReference type="Pfam" id="PF00047">
    <property type="entry name" value="ig"/>
    <property type="match status" value="1"/>
</dbReference>
<dbReference type="EMBL" id="JAATJU010025930">
    <property type="protein sequence ID" value="KAH0502503.1"/>
    <property type="molecule type" value="Genomic_DNA"/>
</dbReference>
<dbReference type="SMART" id="SM00409">
    <property type="entry name" value="IG"/>
    <property type="match status" value="2"/>
</dbReference>
<gene>
    <name evidence="6" type="ORF">LTLLF_192230</name>
</gene>
<dbReference type="InterPro" id="IPR013151">
    <property type="entry name" value="Immunoglobulin_dom"/>
</dbReference>